<evidence type="ECO:0000256" key="1">
    <source>
        <dbReference type="ARBA" id="ARBA00004651"/>
    </source>
</evidence>
<dbReference type="PANTHER" id="PTHR30269">
    <property type="entry name" value="TRANSMEMBRANE PROTEIN YFCA"/>
    <property type="match status" value="1"/>
</dbReference>
<feature type="transmembrane region" description="Helical" evidence="7">
    <location>
        <begin position="6"/>
        <end position="30"/>
    </location>
</feature>
<feature type="transmembrane region" description="Helical" evidence="7">
    <location>
        <begin position="50"/>
        <end position="70"/>
    </location>
</feature>
<dbReference type="InParanoid" id="K0I8W7"/>
<evidence type="ECO:0000256" key="6">
    <source>
        <dbReference type="ARBA" id="ARBA00023136"/>
    </source>
</evidence>
<reference evidence="8 9" key="1">
    <citation type="journal article" date="2012" name="Environ. Microbiol.">
        <title>The genome of the ammonia-oxidizing Candidatus Nitrososphaera gargensis: insights into metabolic versatility and environmental adaptations.</title>
        <authorList>
            <person name="Spang A."/>
            <person name="Poehlein A."/>
            <person name="Offre P."/>
            <person name="Zumbragel S."/>
            <person name="Haider S."/>
            <person name="Rychlik N."/>
            <person name="Nowka B."/>
            <person name="Schmeisser C."/>
            <person name="Lebedeva E.V."/>
            <person name="Rattei T."/>
            <person name="Bohm C."/>
            <person name="Schmid M."/>
            <person name="Galushko A."/>
            <person name="Hatzenpichler R."/>
            <person name="Weinmaier T."/>
            <person name="Daniel R."/>
            <person name="Schleper C."/>
            <person name="Spieck E."/>
            <person name="Streit W."/>
            <person name="Wagner M."/>
        </authorList>
    </citation>
    <scope>NUCLEOTIDE SEQUENCE [LARGE SCALE GENOMIC DNA]</scope>
    <source>
        <strain evidence="9">Ga9.2</strain>
    </source>
</reference>
<comment type="similarity">
    <text evidence="7">Belongs to the 4-toluene sulfonate uptake permease (TSUP) (TC 2.A.102) family.</text>
</comment>
<keyword evidence="4 7" id="KW-0812">Transmembrane</keyword>
<keyword evidence="6 7" id="KW-0472">Membrane</keyword>
<evidence type="ECO:0000256" key="7">
    <source>
        <dbReference type="RuleBase" id="RU363041"/>
    </source>
</evidence>
<organism evidence="8 9">
    <name type="scientific">Nitrososphaera gargensis (strain Ga9.2)</name>
    <dbReference type="NCBI Taxonomy" id="1237085"/>
    <lineage>
        <taxon>Archaea</taxon>
        <taxon>Nitrososphaerota</taxon>
        <taxon>Nitrososphaeria</taxon>
        <taxon>Nitrososphaerales</taxon>
        <taxon>Nitrososphaeraceae</taxon>
        <taxon>Nitrososphaera</taxon>
    </lineage>
</organism>
<evidence type="ECO:0000256" key="2">
    <source>
        <dbReference type="ARBA" id="ARBA00022448"/>
    </source>
</evidence>
<evidence type="ECO:0000313" key="8">
    <source>
        <dbReference type="EMBL" id="AFU57691.1"/>
    </source>
</evidence>
<dbReference type="HOGENOM" id="CLU_054750_4_0_2"/>
<evidence type="ECO:0000256" key="5">
    <source>
        <dbReference type="ARBA" id="ARBA00022989"/>
    </source>
</evidence>
<feature type="transmembrane region" description="Helical" evidence="7">
    <location>
        <begin position="106"/>
        <end position="127"/>
    </location>
</feature>
<dbReference type="Proteomes" id="UP000008037">
    <property type="component" value="Chromosome"/>
</dbReference>
<gene>
    <name evidence="8" type="ordered locus">Ngar_c07480</name>
</gene>
<feature type="transmembrane region" description="Helical" evidence="7">
    <location>
        <begin position="76"/>
        <end position="94"/>
    </location>
</feature>
<dbReference type="PANTHER" id="PTHR30269:SF37">
    <property type="entry name" value="MEMBRANE TRANSPORTER PROTEIN"/>
    <property type="match status" value="1"/>
</dbReference>
<evidence type="ECO:0000256" key="3">
    <source>
        <dbReference type="ARBA" id="ARBA00022475"/>
    </source>
</evidence>
<keyword evidence="2" id="KW-0813">Transport</keyword>
<dbReference type="BioCyc" id="CNIT1237085:G1324-746-MONOMER"/>
<dbReference type="EMBL" id="CP002408">
    <property type="protein sequence ID" value="AFU57691.1"/>
    <property type="molecule type" value="Genomic_DNA"/>
</dbReference>
<name>K0I8W7_NITGG</name>
<evidence type="ECO:0000313" key="9">
    <source>
        <dbReference type="Proteomes" id="UP000008037"/>
    </source>
</evidence>
<dbReference type="GO" id="GO:0005886">
    <property type="term" value="C:plasma membrane"/>
    <property type="evidence" value="ECO:0007669"/>
    <property type="project" value="UniProtKB-SubCell"/>
</dbReference>
<dbReference type="Pfam" id="PF01925">
    <property type="entry name" value="TauE"/>
    <property type="match status" value="1"/>
</dbReference>
<keyword evidence="9" id="KW-1185">Reference proteome</keyword>
<keyword evidence="5 7" id="KW-1133">Transmembrane helix</keyword>
<dbReference type="InterPro" id="IPR002781">
    <property type="entry name" value="TM_pro_TauE-like"/>
</dbReference>
<proteinExistence type="inferred from homology"/>
<keyword evidence="3 7" id="KW-1003">Cell membrane</keyword>
<comment type="subcellular location">
    <subcellularLocation>
        <location evidence="1 7">Cell membrane</location>
        <topology evidence="1 7">Multi-pass membrane protein</topology>
    </subcellularLocation>
</comment>
<dbReference type="InterPro" id="IPR052017">
    <property type="entry name" value="TSUP"/>
</dbReference>
<accession>K0I8W7</accession>
<evidence type="ECO:0000256" key="4">
    <source>
        <dbReference type="ARBA" id="ARBA00022692"/>
    </source>
</evidence>
<feature type="transmembrane region" description="Helical" evidence="7">
    <location>
        <begin position="171"/>
        <end position="188"/>
    </location>
</feature>
<sequence>MAGFGSSTIFLPLALLFVDFETAIILTAIFHLFGNIGRITFFRQGFDKRIILQFGVPSVLLSLLGAILMGVFPQPLLKLILGVFLIVTSGSFLARPGLKFPANTGTFIAGGSITGFITALVGTGGALRATMLQGFNIEKVKYIATAATIALATDVTRIPVYISQGFLTEQYYVHIPILFGIALAGSFIGRRMVKRINQELFRRIILVAIILVSIKFIIDGFLILYLVVSYFD</sequence>
<protein>
    <recommendedName>
        <fullName evidence="7">Probable membrane transporter protein</fullName>
    </recommendedName>
</protein>
<dbReference type="AlphaFoldDB" id="K0I8W7"/>
<dbReference type="KEGG" id="nga:Ngar_c07480"/>
<feature type="transmembrane region" description="Helical" evidence="7">
    <location>
        <begin position="200"/>
        <end position="228"/>
    </location>
</feature>